<keyword evidence="5" id="KW-1185">Reference proteome</keyword>
<feature type="region of interest" description="Disordered" evidence="2">
    <location>
        <begin position="434"/>
        <end position="459"/>
    </location>
</feature>
<dbReference type="OrthoDB" id="273070at2759"/>
<dbReference type="PANTHER" id="PTHR13309">
    <property type="entry name" value="NUCLEAR FRAGILE X MENTAL RETARDATION PROTEIN INTERACTING PROTEIN 1"/>
    <property type="match status" value="1"/>
</dbReference>
<dbReference type="PROSITE" id="PS00028">
    <property type="entry name" value="ZINC_FINGER_C2H2_1"/>
    <property type="match status" value="1"/>
</dbReference>
<feature type="domain" description="C3H1-type" evidence="3">
    <location>
        <begin position="345"/>
        <end position="372"/>
    </location>
</feature>
<accession>A0A9N8WPF3</accession>
<sequence>MSNFIPASYNLPPPPPTSSRSSKSQGRGRGRGRGKFQYGHANRETSVQQTCLNNSGDGNQTGLYASKPFTTSNQPVTGHQNGNSMHFAPAPQFFPNYNVSPNTSVPFAPQPDTTSLTRKPAISRQFPQTSISSNQSQNFPVKHNPDNEKAAQAALAATSTLLYKNNPHVPDKDDPDAPVNLRCENCKVTFDSKFRYDLHVRYHRKCTLCDFKATLQNIREHQFDAHGIGRIFKDNNESTLKPKMNFNLDTPEAIAKWIEDRKKRYPSDANIAKKKAEAERIRAIKAEKRKMDDWGKNDYANKRIHATKNQDDLLDLEVAASAAGVDYKFDVKNPLVSRSEKRIERLYDKVCVKYLPGHCPRGKDCGNRHEGSMICPPLQRAPDAQRVRSRNLRDMLLLNEKTKEKNVILKSFEHIMNKNFFDVITKAALQEAKKRGGSAITEVGRAEMKRRNKKSSSKK</sequence>
<dbReference type="PROSITE" id="PS50103">
    <property type="entry name" value="ZF_C3H1"/>
    <property type="match status" value="1"/>
</dbReference>
<protein>
    <submittedName>
        <fullName evidence="4">7099_t:CDS:1</fullName>
    </submittedName>
</protein>
<dbReference type="Pfam" id="PF10453">
    <property type="entry name" value="NUFIP1"/>
    <property type="match status" value="1"/>
</dbReference>
<keyword evidence="1" id="KW-0863">Zinc-finger</keyword>
<dbReference type="GO" id="GO:0003723">
    <property type="term" value="F:RNA binding"/>
    <property type="evidence" value="ECO:0007669"/>
    <property type="project" value="InterPro"/>
</dbReference>
<proteinExistence type="predicted"/>
<organism evidence="4 5">
    <name type="scientific">Acaulospora morrowiae</name>
    <dbReference type="NCBI Taxonomy" id="94023"/>
    <lineage>
        <taxon>Eukaryota</taxon>
        <taxon>Fungi</taxon>
        <taxon>Fungi incertae sedis</taxon>
        <taxon>Mucoromycota</taxon>
        <taxon>Glomeromycotina</taxon>
        <taxon>Glomeromycetes</taxon>
        <taxon>Diversisporales</taxon>
        <taxon>Acaulosporaceae</taxon>
        <taxon>Acaulospora</taxon>
    </lineage>
</organism>
<dbReference type="SMART" id="SM00355">
    <property type="entry name" value="ZnF_C2H2"/>
    <property type="match status" value="2"/>
</dbReference>
<keyword evidence="1" id="KW-0862">Zinc</keyword>
<dbReference type="Proteomes" id="UP000789342">
    <property type="component" value="Unassembled WGS sequence"/>
</dbReference>
<keyword evidence="1" id="KW-0479">Metal-binding</keyword>
<evidence type="ECO:0000313" key="5">
    <source>
        <dbReference type="Proteomes" id="UP000789342"/>
    </source>
</evidence>
<comment type="caution">
    <text evidence="4">The sequence shown here is derived from an EMBL/GenBank/DDBJ whole genome shotgun (WGS) entry which is preliminary data.</text>
</comment>
<feature type="compositionally biased region" description="Basic residues" evidence="2">
    <location>
        <begin position="450"/>
        <end position="459"/>
    </location>
</feature>
<feature type="zinc finger region" description="C3H1-type" evidence="1">
    <location>
        <begin position="345"/>
        <end position="372"/>
    </location>
</feature>
<dbReference type="InterPro" id="IPR013087">
    <property type="entry name" value="Znf_C2H2_type"/>
</dbReference>
<evidence type="ECO:0000256" key="1">
    <source>
        <dbReference type="PROSITE-ProRule" id="PRU00723"/>
    </source>
</evidence>
<dbReference type="InterPro" id="IPR019496">
    <property type="entry name" value="NUFIP1_cons_dom"/>
</dbReference>
<dbReference type="PANTHER" id="PTHR13309:SF0">
    <property type="entry name" value="FMR1-INTERACTING PROTEIN NUFIP1"/>
    <property type="match status" value="1"/>
</dbReference>
<dbReference type="InterPro" id="IPR039136">
    <property type="entry name" value="NUFIP1-like"/>
</dbReference>
<evidence type="ECO:0000259" key="3">
    <source>
        <dbReference type="PROSITE" id="PS50103"/>
    </source>
</evidence>
<dbReference type="InterPro" id="IPR000571">
    <property type="entry name" value="Znf_CCCH"/>
</dbReference>
<reference evidence="4" key="1">
    <citation type="submission" date="2021-06" db="EMBL/GenBank/DDBJ databases">
        <authorList>
            <person name="Kallberg Y."/>
            <person name="Tangrot J."/>
            <person name="Rosling A."/>
        </authorList>
    </citation>
    <scope>NUCLEOTIDE SEQUENCE</scope>
    <source>
        <strain evidence="4">CL551</strain>
    </source>
</reference>
<dbReference type="EMBL" id="CAJVPV010001333">
    <property type="protein sequence ID" value="CAG8494107.1"/>
    <property type="molecule type" value="Genomic_DNA"/>
</dbReference>
<evidence type="ECO:0000256" key="2">
    <source>
        <dbReference type="SAM" id="MobiDB-lite"/>
    </source>
</evidence>
<feature type="region of interest" description="Disordered" evidence="2">
    <location>
        <begin position="1"/>
        <end position="44"/>
    </location>
</feature>
<dbReference type="GO" id="GO:0008270">
    <property type="term" value="F:zinc ion binding"/>
    <property type="evidence" value="ECO:0007669"/>
    <property type="project" value="UniProtKB-KW"/>
</dbReference>
<evidence type="ECO:0000313" key="4">
    <source>
        <dbReference type="EMBL" id="CAG8494107.1"/>
    </source>
</evidence>
<dbReference type="AlphaFoldDB" id="A0A9N8WPF3"/>
<gene>
    <name evidence="4" type="ORF">AMORRO_LOCUS2924</name>
</gene>
<name>A0A9N8WPF3_9GLOM</name>
<dbReference type="GO" id="GO:0005634">
    <property type="term" value="C:nucleus"/>
    <property type="evidence" value="ECO:0007669"/>
    <property type="project" value="TreeGrafter"/>
</dbReference>
<dbReference type="GO" id="GO:0000492">
    <property type="term" value="P:box C/D snoRNP assembly"/>
    <property type="evidence" value="ECO:0007669"/>
    <property type="project" value="TreeGrafter"/>
</dbReference>